<proteinExistence type="predicted"/>
<dbReference type="AlphaFoldDB" id="A0A813K3I3"/>
<feature type="compositionally biased region" description="Gly residues" evidence="1">
    <location>
        <begin position="292"/>
        <end position="303"/>
    </location>
</feature>
<gene>
    <name evidence="2" type="ORF">PGLA2088_LOCUS29622</name>
</gene>
<comment type="caution">
    <text evidence="2">The sequence shown here is derived from an EMBL/GenBank/DDBJ whole genome shotgun (WGS) entry which is preliminary data.</text>
</comment>
<evidence type="ECO:0000313" key="3">
    <source>
        <dbReference type="Proteomes" id="UP000626109"/>
    </source>
</evidence>
<name>A0A813K3I3_POLGL</name>
<evidence type="ECO:0000313" key="2">
    <source>
        <dbReference type="EMBL" id="CAE8695994.1"/>
    </source>
</evidence>
<dbReference type="EMBL" id="CAJNNW010028415">
    <property type="protein sequence ID" value="CAE8695994.1"/>
    <property type="molecule type" value="Genomic_DNA"/>
</dbReference>
<feature type="region of interest" description="Disordered" evidence="1">
    <location>
        <begin position="280"/>
        <end position="322"/>
    </location>
</feature>
<organism evidence="2 3">
    <name type="scientific">Polarella glacialis</name>
    <name type="common">Dinoflagellate</name>
    <dbReference type="NCBI Taxonomy" id="89957"/>
    <lineage>
        <taxon>Eukaryota</taxon>
        <taxon>Sar</taxon>
        <taxon>Alveolata</taxon>
        <taxon>Dinophyceae</taxon>
        <taxon>Suessiales</taxon>
        <taxon>Suessiaceae</taxon>
        <taxon>Polarella</taxon>
    </lineage>
</organism>
<protein>
    <submittedName>
        <fullName evidence="2">Uncharacterized protein</fullName>
    </submittedName>
</protein>
<sequence length="322" mass="34850">MSVSDRAHQGNVNASVMAASWRTEWALLTDGMITHPGYPASIQIPHAMATMVSFRQSFAPSEYSAITAWYKAIAAFFCHGVGGSSFRDILMGQPISAISSPDVVQYYLVFGFLLINFSPGDVAFKMLTTPKHPLRLAMLFVESVDDATTIFGAFEKGASLHPQSPAAPYVSALAAVLGGGIARYFERKGRGRDVKTEWSKPTGRIQTGMAYIFIYAALRRIQVEKRTAQLWFTLFDCAVTLADEIRPGGFENPILTLWKAMAAYFKRLPVLECKKASTRGEDVEPKALTTGAGSGHEGGSGGGQEHDASEETAAAPPPFVRA</sequence>
<evidence type="ECO:0000256" key="1">
    <source>
        <dbReference type="SAM" id="MobiDB-lite"/>
    </source>
</evidence>
<accession>A0A813K3I3</accession>
<reference evidence="2" key="1">
    <citation type="submission" date="2021-02" db="EMBL/GenBank/DDBJ databases">
        <authorList>
            <person name="Dougan E. K."/>
            <person name="Rhodes N."/>
            <person name="Thang M."/>
            <person name="Chan C."/>
        </authorList>
    </citation>
    <scope>NUCLEOTIDE SEQUENCE</scope>
</reference>
<dbReference type="Proteomes" id="UP000626109">
    <property type="component" value="Unassembled WGS sequence"/>
</dbReference>